<comment type="caution">
    <text evidence="1">The sequence shown here is derived from an EMBL/GenBank/DDBJ whole genome shotgun (WGS) entry which is preliminary data.</text>
</comment>
<evidence type="ECO:0000313" key="1">
    <source>
        <dbReference type="EMBL" id="TWS30241.1"/>
    </source>
</evidence>
<protein>
    <submittedName>
        <fullName evidence="1">Uncharacterized protein</fullName>
    </submittedName>
</protein>
<accession>A0A5C5S7C4</accession>
<organism evidence="1 2">
    <name type="scientific">Tsukamurella conjunctivitidis</name>
    <dbReference type="NCBI Taxonomy" id="2592068"/>
    <lineage>
        <taxon>Bacteria</taxon>
        <taxon>Bacillati</taxon>
        <taxon>Actinomycetota</taxon>
        <taxon>Actinomycetes</taxon>
        <taxon>Mycobacteriales</taxon>
        <taxon>Tsukamurellaceae</taxon>
        <taxon>Tsukamurella</taxon>
    </lineage>
</organism>
<reference evidence="1 2" key="1">
    <citation type="submission" date="2019-06" db="EMBL/GenBank/DDBJ databases">
        <title>Tsukamurella conjunctivitidis sp. nov., Tsukamurella assacharolytica sp. nov. and Tsukamurella sputae sp. nov. isolated from patients with conjunctivitis, bacteraemia (lymphoma) and respiratory infection (sputum) in Hong Kong.</title>
        <authorList>
            <person name="Teng J.L.L."/>
            <person name="Lee H.H."/>
            <person name="Fong J.Y.H."/>
            <person name="Fok K.M.N."/>
            <person name="Lau S.K.P."/>
            <person name="Woo P.C.Y."/>
        </authorList>
    </citation>
    <scope>NUCLEOTIDE SEQUENCE [LARGE SCALE GENOMIC DNA]</scope>
    <source>
        <strain evidence="1 2">HKU72</strain>
    </source>
</reference>
<keyword evidence="2" id="KW-1185">Reference proteome</keyword>
<name>A0A5C5S7C4_9ACTN</name>
<dbReference type="AlphaFoldDB" id="A0A5C5S7C4"/>
<dbReference type="RefSeq" id="WP_146486266.1">
    <property type="nucleotide sequence ID" value="NZ_VIGX01000002.1"/>
</dbReference>
<dbReference type="EMBL" id="VIGX01000002">
    <property type="protein sequence ID" value="TWS30241.1"/>
    <property type="molecule type" value="Genomic_DNA"/>
</dbReference>
<gene>
    <name evidence="1" type="ORF">FK530_06965</name>
</gene>
<sequence length="63" mass="7002">MARRYPRLRVTRAVECGGWHVSSIFGPDAGPAPMCHHDSWPAAMRCASQTAIMLALLPRIEVR</sequence>
<evidence type="ECO:0000313" key="2">
    <source>
        <dbReference type="Proteomes" id="UP000319375"/>
    </source>
</evidence>
<dbReference type="Proteomes" id="UP000319375">
    <property type="component" value="Unassembled WGS sequence"/>
</dbReference>
<proteinExistence type="predicted"/>